<dbReference type="NCBIfam" id="TIGR00756">
    <property type="entry name" value="PPR"/>
    <property type="match status" value="2"/>
</dbReference>
<evidence type="ECO:0008006" key="5">
    <source>
        <dbReference type="Google" id="ProtNLM"/>
    </source>
</evidence>
<accession>A0AAD3S0P5</accession>
<comment type="caution">
    <text evidence="3">The sequence shown here is derived from an EMBL/GenBank/DDBJ whole genome shotgun (WGS) entry which is preliminary data.</text>
</comment>
<dbReference type="InterPro" id="IPR046960">
    <property type="entry name" value="PPR_At4g14850-like_plant"/>
</dbReference>
<evidence type="ECO:0000313" key="4">
    <source>
        <dbReference type="Proteomes" id="UP001279734"/>
    </source>
</evidence>
<dbReference type="GO" id="GO:0009451">
    <property type="term" value="P:RNA modification"/>
    <property type="evidence" value="ECO:0007669"/>
    <property type="project" value="InterPro"/>
</dbReference>
<dbReference type="InterPro" id="IPR011990">
    <property type="entry name" value="TPR-like_helical_dom_sf"/>
</dbReference>
<dbReference type="AlphaFoldDB" id="A0AAD3S0P5"/>
<feature type="repeat" description="PPR" evidence="2">
    <location>
        <begin position="121"/>
        <end position="155"/>
    </location>
</feature>
<dbReference type="Gene3D" id="1.25.40.10">
    <property type="entry name" value="Tetratricopeptide repeat domain"/>
    <property type="match status" value="1"/>
</dbReference>
<sequence length="169" mass="19215">MIRLLVHRALPWINPAFYCQTLGWVGFIKYEFSAQAVQLPENCRNHVGPSVSEFDSRAYASTIQYCVFHGEPLKGKALHCQVLKKGNCLDLFALNVLLNFYVKSQLLSDACALFEEMADRNTVSFVTLIQGYGEANLLVKAMELFSKLHRENHELNAFVFTTMLKLFTS</sequence>
<dbReference type="PROSITE" id="PS51375">
    <property type="entry name" value="PPR"/>
    <property type="match status" value="1"/>
</dbReference>
<dbReference type="GO" id="GO:0003723">
    <property type="term" value="F:RNA binding"/>
    <property type="evidence" value="ECO:0007669"/>
    <property type="project" value="InterPro"/>
</dbReference>
<dbReference type="PANTHER" id="PTHR47926:SF347">
    <property type="entry name" value="PENTATRICOPEPTIDE REPEAT-CONTAINING PROTEIN"/>
    <property type="match status" value="1"/>
</dbReference>
<reference evidence="3" key="1">
    <citation type="submission" date="2023-05" db="EMBL/GenBank/DDBJ databases">
        <title>Nepenthes gracilis genome sequencing.</title>
        <authorList>
            <person name="Fukushima K."/>
        </authorList>
    </citation>
    <scope>NUCLEOTIDE SEQUENCE</scope>
    <source>
        <strain evidence="3">SING2019-196</strain>
    </source>
</reference>
<keyword evidence="1" id="KW-0677">Repeat</keyword>
<evidence type="ECO:0000313" key="3">
    <source>
        <dbReference type="EMBL" id="GMH02225.1"/>
    </source>
</evidence>
<dbReference type="Proteomes" id="UP001279734">
    <property type="component" value="Unassembled WGS sequence"/>
</dbReference>
<dbReference type="PANTHER" id="PTHR47926">
    <property type="entry name" value="PENTATRICOPEPTIDE REPEAT-CONTAINING PROTEIN"/>
    <property type="match status" value="1"/>
</dbReference>
<keyword evidence="4" id="KW-1185">Reference proteome</keyword>
<gene>
    <name evidence="3" type="ORF">Nepgr_004064</name>
</gene>
<dbReference type="InterPro" id="IPR002885">
    <property type="entry name" value="PPR_rpt"/>
</dbReference>
<organism evidence="3 4">
    <name type="scientific">Nepenthes gracilis</name>
    <name type="common">Slender pitcher plant</name>
    <dbReference type="NCBI Taxonomy" id="150966"/>
    <lineage>
        <taxon>Eukaryota</taxon>
        <taxon>Viridiplantae</taxon>
        <taxon>Streptophyta</taxon>
        <taxon>Embryophyta</taxon>
        <taxon>Tracheophyta</taxon>
        <taxon>Spermatophyta</taxon>
        <taxon>Magnoliopsida</taxon>
        <taxon>eudicotyledons</taxon>
        <taxon>Gunneridae</taxon>
        <taxon>Pentapetalae</taxon>
        <taxon>Caryophyllales</taxon>
        <taxon>Nepenthaceae</taxon>
        <taxon>Nepenthes</taxon>
    </lineage>
</organism>
<dbReference type="FunFam" id="1.25.40.10:FF:000397">
    <property type="entry name" value="Pentatricopeptide repeat-containing protein At2g40720"/>
    <property type="match status" value="1"/>
</dbReference>
<evidence type="ECO:0000256" key="1">
    <source>
        <dbReference type="ARBA" id="ARBA00022737"/>
    </source>
</evidence>
<evidence type="ECO:0000256" key="2">
    <source>
        <dbReference type="PROSITE-ProRule" id="PRU00708"/>
    </source>
</evidence>
<name>A0AAD3S0P5_NEPGR</name>
<proteinExistence type="predicted"/>
<protein>
    <recommendedName>
        <fullName evidence="5">Pentatricopeptide repeat-containing protein</fullName>
    </recommendedName>
</protein>
<dbReference type="Pfam" id="PF13041">
    <property type="entry name" value="PPR_2"/>
    <property type="match status" value="1"/>
</dbReference>
<dbReference type="EMBL" id="BSYO01000003">
    <property type="protein sequence ID" value="GMH02225.1"/>
    <property type="molecule type" value="Genomic_DNA"/>
</dbReference>